<feature type="chain" id="PRO_5016903713" evidence="2">
    <location>
        <begin position="29"/>
        <end position="100"/>
    </location>
</feature>
<reference evidence="3 4" key="1">
    <citation type="submission" date="2016-09" db="EMBL/GenBank/DDBJ databases">
        <authorList>
            <person name="Reverchon S."/>
            <person name="Nasser W."/>
            <person name="Leonard S."/>
            <person name="Brochier C."/>
            <person name="Duprey A."/>
        </authorList>
    </citation>
    <scope>NUCLEOTIDE SEQUENCE [LARGE SCALE GENOMIC DNA]</scope>
    <source>
        <strain evidence="3 4">174/2</strain>
    </source>
</reference>
<proteinExistence type="predicted"/>
<evidence type="ECO:0000256" key="2">
    <source>
        <dbReference type="SAM" id="SignalP"/>
    </source>
</evidence>
<evidence type="ECO:0000313" key="4">
    <source>
        <dbReference type="Proteomes" id="UP000294820"/>
    </source>
</evidence>
<feature type="transmembrane region" description="Helical" evidence="1">
    <location>
        <begin position="66"/>
        <end position="85"/>
    </location>
</feature>
<protein>
    <submittedName>
        <fullName evidence="3">Uncharacterized protein</fullName>
    </submittedName>
</protein>
<keyword evidence="1" id="KW-1133">Transmembrane helix</keyword>
<dbReference type="Proteomes" id="UP000294820">
    <property type="component" value="Chromosome 1"/>
</dbReference>
<accession>A0A375AG26</accession>
<keyword evidence="2" id="KW-0732">Signal</keyword>
<keyword evidence="1" id="KW-0812">Transmembrane</keyword>
<name>A0A375AG26_9GAMM</name>
<dbReference type="KEGG" id="daq:DAQ1742_04292"/>
<sequence length="100" mass="10624">MLATRSLLANSALLIPAVVLSVSTNASASRAARSNYRGGEAGVFYGEPAKAVRMRTVPPKQRHPRVPLSFLPFVVFVCVLCGVSLRGVMTTHGYHGVSQA</sequence>
<evidence type="ECO:0000256" key="1">
    <source>
        <dbReference type="SAM" id="Phobius"/>
    </source>
</evidence>
<feature type="signal peptide" evidence="2">
    <location>
        <begin position="1"/>
        <end position="28"/>
    </location>
</feature>
<keyword evidence="4" id="KW-1185">Reference proteome</keyword>
<organism evidence="3 4">
    <name type="scientific">Dickeya aquatica</name>
    <dbReference type="NCBI Taxonomy" id="1401087"/>
    <lineage>
        <taxon>Bacteria</taxon>
        <taxon>Pseudomonadati</taxon>
        <taxon>Pseudomonadota</taxon>
        <taxon>Gammaproteobacteria</taxon>
        <taxon>Enterobacterales</taxon>
        <taxon>Pectobacteriaceae</taxon>
        <taxon>Dickeya</taxon>
    </lineage>
</organism>
<gene>
    <name evidence="3" type="ORF">DAQ1742_04292</name>
</gene>
<evidence type="ECO:0000313" key="3">
    <source>
        <dbReference type="EMBL" id="SLM65042.1"/>
    </source>
</evidence>
<dbReference type="EMBL" id="LT615367">
    <property type="protein sequence ID" value="SLM65042.1"/>
    <property type="molecule type" value="Genomic_DNA"/>
</dbReference>
<dbReference type="AlphaFoldDB" id="A0A375AG26"/>
<keyword evidence="1" id="KW-0472">Membrane</keyword>